<dbReference type="EMBL" id="CP182909">
    <property type="protein sequence ID" value="XPM64671.1"/>
    <property type="molecule type" value="Genomic_DNA"/>
</dbReference>
<evidence type="ECO:0000313" key="2">
    <source>
        <dbReference type="Proteomes" id="UP000095472"/>
    </source>
</evidence>
<protein>
    <submittedName>
        <fullName evidence="1">FAD-dependent oxidoreductase</fullName>
    </submittedName>
</protein>
<proteinExistence type="predicted"/>
<dbReference type="Proteomes" id="UP000095472">
    <property type="component" value="Chromosome"/>
</dbReference>
<accession>A0ACD5GVP5</accession>
<name>A0ACD5GVP5_9CYAN</name>
<reference evidence="1 2" key="1">
    <citation type="journal article" date="2016" name="Genome Announc.">
        <title>Draft Genome Sequence of the Thermotolerant Cyanobacterium Desertifilum sp. IPPAS B-1220.</title>
        <authorList>
            <person name="Mironov K.S."/>
            <person name="Sinetova M.A."/>
            <person name="Bolatkhan K."/>
            <person name="Zayadan B.K."/>
            <person name="Ustinova V.V."/>
            <person name="Kupriyanova E.V."/>
            <person name="Skrypnik A.N."/>
            <person name="Gogoleva N.E."/>
            <person name="Gogolev Y.V."/>
            <person name="Los D.A."/>
        </authorList>
    </citation>
    <scope>NUCLEOTIDE SEQUENCE [LARGE SCALE GENOMIC DNA]</scope>
    <source>
        <strain evidence="1 2">IPPAS B-1220</strain>
    </source>
</reference>
<keyword evidence="2" id="KW-1185">Reference proteome</keyword>
<evidence type="ECO:0000313" key="1">
    <source>
        <dbReference type="EMBL" id="XPM64671.1"/>
    </source>
</evidence>
<sequence>MTVDYDLVVIGGSAAGVYAALFAAQLKARVALVEPPRSIGTPIWGLGTAIACRK</sequence>
<organism evidence="1 2">
    <name type="scientific">Desertifilum tharense IPPAS B-1220</name>
    <dbReference type="NCBI Taxonomy" id="1781255"/>
    <lineage>
        <taxon>Bacteria</taxon>
        <taxon>Bacillati</taxon>
        <taxon>Cyanobacteriota</taxon>
        <taxon>Cyanophyceae</taxon>
        <taxon>Desertifilales</taxon>
        <taxon>Desertifilaceae</taxon>
        <taxon>Desertifilum</taxon>
    </lineage>
</organism>
<gene>
    <name evidence="1" type="ORF">BH720_001275</name>
</gene>